<dbReference type="Proteomes" id="UP000292787">
    <property type="component" value="Unassembled WGS sequence"/>
</dbReference>
<evidence type="ECO:0000313" key="14">
    <source>
        <dbReference type="Proteomes" id="UP000292787"/>
    </source>
</evidence>
<dbReference type="AlphaFoldDB" id="A0A4R0SP40"/>
<evidence type="ECO:0000313" key="7">
    <source>
        <dbReference type="EMBL" id="TCF58493.1"/>
    </source>
</evidence>
<reference evidence="10 11" key="1">
    <citation type="journal article" date="2018" name="Sci. Rep.">
        <title>Genomic diversity and distribution of Bifidobacterium longum subsp. longum across the human lifespan.</title>
        <authorList>
            <person name="Odamaki T."/>
            <person name="Bottacini F."/>
            <person name="Kato K."/>
            <person name="Mitsuyama E."/>
            <person name="Yoshida K."/>
            <person name="Horigome A."/>
            <person name="Xiao J.Z."/>
            <person name="van Sinderen D."/>
        </authorList>
    </citation>
    <scope>NUCLEOTIDE SEQUENCE [LARGE SCALE GENOMIC DNA]</scope>
    <source>
        <strain evidence="2 11">MCC10008</strain>
        <strain evidence="3 16">MCC10044</strain>
        <strain evidence="4 15">MCC10096</strain>
        <strain evidence="5 17">MCC10100</strain>
        <strain evidence="6 13">MCC10102</strain>
        <strain evidence="7 12">MCC10113</strain>
        <strain evidence="8 14">MCC10116</strain>
        <strain evidence="9 10">MCC10120</strain>
    </source>
</reference>
<evidence type="ECO:0000313" key="6">
    <source>
        <dbReference type="EMBL" id="TCF45432.1"/>
    </source>
</evidence>
<dbReference type="EMBL" id="SHSV01000019">
    <property type="protein sequence ID" value="TCF45432.1"/>
    <property type="molecule type" value="Genomic_DNA"/>
</dbReference>
<evidence type="ECO:0000313" key="16">
    <source>
        <dbReference type="Proteomes" id="UP000293319"/>
    </source>
</evidence>
<evidence type="ECO:0000313" key="8">
    <source>
        <dbReference type="EMBL" id="TCF64327.1"/>
    </source>
</evidence>
<accession>A0A4R0SP40</accession>
<dbReference type="EMBL" id="SHTF01000013">
    <property type="protein sequence ID" value="TCF64327.1"/>
    <property type="molecule type" value="Genomic_DNA"/>
</dbReference>
<evidence type="ECO:0000313" key="13">
    <source>
        <dbReference type="Proteomes" id="UP000292692"/>
    </source>
</evidence>
<dbReference type="EMBL" id="SHPR01000026">
    <property type="protein sequence ID" value="TCD83744.1"/>
    <property type="molecule type" value="Genomic_DNA"/>
</dbReference>
<protein>
    <submittedName>
        <fullName evidence="2">Uncharacterized protein</fullName>
    </submittedName>
</protein>
<proteinExistence type="predicted"/>
<keyword evidence="1" id="KW-0812">Transmembrane</keyword>
<organism evidence="2 11">
    <name type="scientific">Bifidobacterium longum subsp. longum</name>
    <dbReference type="NCBI Taxonomy" id="1679"/>
    <lineage>
        <taxon>Bacteria</taxon>
        <taxon>Bacillati</taxon>
        <taxon>Actinomycetota</taxon>
        <taxon>Actinomycetes</taxon>
        <taxon>Bifidobacteriales</taxon>
        <taxon>Bifidobacteriaceae</taxon>
        <taxon>Bifidobacterium</taxon>
    </lineage>
</organism>
<dbReference type="EMBL" id="SHQV01000012">
    <property type="protein sequence ID" value="TCE44838.1"/>
    <property type="molecule type" value="Genomic_DNA"/>
</dbReference>
<sequence>MSPKDWFDVINGIIANVIAAAALAIAVKRRPKHKK</sequence>
<evidence type="ECO:0000313" key="15">
    <source>
        <dbReference type="Proteomes" id="UP000292932"/>
    </source>
</evidence>
<dbReference type="Proteomes" id="UP000292478">
    <property type="component" value="Unassembled WGS sequence"/>
</dbReference>
<evidence type="ECO:0000313" key="3">
    <source>
        <dbReference type="EMBL" id="TCE44838.1"/>
    </source>
</evidence>
<dbReference type="Proteomes" id="UP000291713">
    <property type="component" value="Unassembled WGS sequence"/>
</dbReference>
<dbReference type="Proteomes" id="UP000292692">
    <property type="component" value="Unassembled WGS sequence"/>
</dbReference>
<comment type="caution">
    <text evidence="2">The sequence shown here is derived from an EMBL/GenBank/DDBJ whole genome shotgun (WGS) entry which is preliminary data.</text>
</comment>
<evidence type="ECO:0000256" key="1">
    <source>
        <dbReference type="SAM" id="Phobius"/>
    </source>
</evidence>
<evidence type="ECO:0000313" key="5">
    <source>
        <dbReference type="EMBL" id="TCF39450.1"/>
    </source>
</evidence>
<evidence type="ECO:0000313" key="4">
    <source>
        <dbReference type="EMBL" id="TCF31588.1"/>
    </source>
</evidence>
<dbReference type="EMBL" id="SHST01000025">
    <property type="protein sequence ID" value="TCF39450.1"/>
    <property type="molecule type" value="Genomic_DNA"/>
</dbReference>
<evidence type="ECO:0000313" key="17">
    <source>
        <dbReference type="Proteomes" id="UP000294241"/>
    </source>
</evidence>
<feature type="transmembrane region" description="Helical" evidence="1">
    <location>
        <begin position="6"/>
        <end position="27"/>
    </location>
</feature>
<keyword evidence="1" id="KW-1133">Transmembrane helix</keyword>
<dbReference type="Proteomes" id="UP000292241">
    <property type="component" value="Unassembled WGS sequence"/>
</dbReference>
<dbReference type="Proteomes" id="UP000294241">
    <property type="component" value="Unassembled WGS sequence"/>
</dbReference>
<dbReference type="EMBL" id="SHTU01000018">
    <property type="protein sequence ID" value="TCF95216.1"/>
    <property type="molecule type" value="Genomic_DNA"/>
</dbReference>
<evidence type="ECO:0000313" key="11">
    <source>
        <dbReference type="Proteomes" id="UP000292241"/>
    </source>
</evidence>
<gene>
    <name evidence="2" type="ORF">MCC10008_1027</name>
    <name evidence="3" type="ORF">MCC10044_0965</name>
    <name evidence="4" type="ORF">MCC10096_1252</name>
    <name evidence="5" type="ORF">MCC10100_1079</name>
    <name evidence="6" type="ORF">MCC10102_1074</name>
    <name evidence="7" type="ORF">MCC10113_0873</name>
    <name evidence="8" type="ORF">MCC10116_0929</name>
    <name evidence="9" type="ORF">MCC10120_1063</name>
</gene>
<keyword evidence="1" id="KW-0472">Membrane</keyword>
<evidence type="ECO:0000313" key="12">
    <source>
        <dbReference type="Proteomes" id="UP000292478"/>
    </source>
</evidence>
<dbReference type="Proteomes" id="UP000293319">
    <property type="component" value="Unassembled WGS sequence"/>
</dbReference>
<dbReference type="EMBL" id="SHTC01000013">
    <property type="protein sequence ID" value="TCF58493.1"/>
    <property type="molecule type" value="Genomic_DNA"/>
</dbReference>
<evidence type="ECO:0000313" key="9">
    <source>
        <dbReference type="EMBL" id="TCF95216.1"/>
    </source>
</evidence>
<dbReference type="Proteomes" id="UP000292932">
    <property type="component" value="Unassembled WGS sequence"/>
</dbReference>
<evidence type="ECO:0000313" key="10">
    <source>
        <dbReference type="Proteomes" id="UP000291713"/>
    </source>
</evidence>
<evidence type="ECO:0000313" key="2">
    <source>
        <dbReference type="EMBL" id="TCD83744.1"/>
    </source>
</evidence>
<dbReference type="EMBL" id="SHSP01000013">
    <property type="protein sequence ID" value="TCF31588.1"/>
    <property type="molecule type" value="Genomic_DNA"/>
</dbReference>
<reference evidence="2" key="2">
    <citation type="submission" date="2019-02" db="EMBL/GenBank/DDBJ databases">
        <authorList>
            <person name="Odamaki T."/>
        </authorList>
    </citation>
    <scope>NUCLEOTIDE SEQUENCE</scope>
    <source>
        <strain evidence="2">MCC10008</strain>
        <strain evidence="3">MCC10044</strain>
        <strain evidence="4">MCC10096</strain>
        <strain evidence="5">MCC10100</strain>
        <strain evidence="6">MCC10102</strain>
        <strain evidence="7">MCC10113</strain>
        <strain evidence="8">MCC10116</strain>
        <strain evidence="9">MCC10120</strain>
    </source>
</reference>
<name>A0A4R0SP40_BIFLL</name>